<evidence type="ECO:0000256" key="3">
    <source>
        <dbReference type="ARBA" id="ARBA00022729"/>
    </source>
</evidence>
<evidence type="ECO:0000259" key="9">
    <source>
        <dbReference type="Pfam" id="PF17766"/>
    </source>
</evidence>
<organism evidence="11">
    <name type="scientific">Selaginella moellendorffii</name>
    <name type="common">Spikemoss</name>
    <dbReference type="NCBI Taxonomy" id="88036"/>
    <lineage>
        <taxon>Eukaryota</taxon>
        <taxon>Viridiplantae</taxon>
        <taxon>Streptophyta</taxon>
        <taxon>Embryophyta</taxon>
        <taxon>Tracheophyta</taxon>
        <taxon>Lycopodiopsida</taxon>
        <taxon>Selaginellales</taxon>
        <taxon>Selaginellaceae</taxon>
        <taxon>Selaginella</taxon>
    </lineage>
</organism>
<dbReference type="KEGG" id="smo:SELMODRAFT_88278"/>
<evidence type="ECO:0000256" key="2">
    <source>
        <dbReference type="ARBA" id="ARBA00022670"/>
    </source>
</evidence>
<dbReference type="GO" id="GO:0006508">
    <property type="term" value="P:proteolysis"/>
    <property type="evidence" value="ECO:0007669"/>
    <property type="project" value="UniProtKB-KW"/>
</dbReference>
<dbReference type="InterPro" id="IPR041469">
    <property type="entry name" value="Subtilisin-like_FN3"/>
</dbReference>
<dbReference type="Pfam" id="PF00082">
    <property type="entry name" value="Peptidase_S8"/>
    <property type="match status" value="1"/>
</dbReference>
<keyword evidence="5" id="KW-0720">Serine protease</keyword>
<dbReference type="Gene3D" id="2.60.40.2310">
    <property type="match status" value="1"/>
</dbReference>
<keyword evidence="4" id="KW-0378">Hydrolase</keyword>
<dbReference type="OMA" id="MIHKVQG"/>
<sequence length="236" mass="25515">SGTSMACPHIAGIVALLKSHHPDWSPAAILSAIVTTGDSYKDGMVGNPFDFGGGHVNPNAALHPGLVYDLLPEEYVRIRCDEFELYGTPGCGNYSDVPLNVNYPSIARLDLANKTTITRNVTNVEEEESVYRVTVISPPGYSIQVEPQVLRFDRKGETKTFQVTMEATSEAGDDLFEEAFGSITWSDGLHEVTSPVALVRFANIPLDYDREPSPPARANPTNSSSTCPPTAAISSR</sequence>
<dbReference type="Gramene" id="EFJ31224">
    <property type="protein sequence ID" value="EFJ31224"/>
    <property type="gene ID" value="SELMODRAFT_88278"/>
</dbReference>
<name>D8R9W1_SELML</name>
<dbReference type="Proteomes" id="UP000001514">
    <property type="component" value="Unassembled WGS sequence"/>
</dbReference>
<feature type="domain" description="Subtilisin-like protease fibronectin type-III" evidence="9">
    <location>
        <begin position="100"/>
        <end position="197"/>
    </location>
</feature>
<evidence type="ECO:0000256" key="1">
    <source>
        <dbReference type="ARBA" id="ARBA00011073"/>
    </source>
</evidence>
<evidence type="ECO:0000256" key="6">
    <source>
        <dbReference type="PROSITE-ProRule" id="PRU01240"/>
    </source>
</evidence>
<keyword evidence="11" id="KW-1185">Reference proteome</keyword>
<feature type="domain" description="Peptidase S8/S53" evidence="8">
    <location>
        <begin position="1"/>
        <end position="49"/>
    </location>
</feature>
<comment type="similarity">
    <text evidence="1 6">Belongs to the peptidase S8 family.</text>
</comment>
<dbReference type="InParanoid" id="D8R9W1"/>
<dbReference type="Gene3D" id="3.40.50.200">
    <property type="entry name" value="Peptidase S8/S53 domain"/>
    <property type="match status" value="1"/>
</dbReference>
<evidence type="ECO:0000256" key="5">
    <source>
        <dbReference type="ARBA" id="ARBA00022825"/>
    </source>
</evidence>
<dbReference type="HOGENOM" id="CLU_000625_1_1_1"/>
<gene>
    <name evidence="10" type="ORF">SELMODRAFT_88278</name>
</gene>
<dbReference type="STRING" id="88036.D8R9W1"/>
<feature type="compositionally biased region" description="Polar residues" evidence="7">
    <location>
        <begin position="219"/>
        <end position="236"/>
    </location>
</feature>
<comment type="caution">
    <text evidence="6">Lacks conserved residue(s) required for the propagation of feature annotation.</text>
</comment>
<evidence type="ECO:0008006" key="12">
    <source>
        <dbReference type="Google" id="ProtNLM"/>
    </source>
</evidence>
<dbReference type="InterPro" id="IPR036852">
    <property type="entry name" value="Peptidase_S8/S53_dom_sf"/>
</dbReference>
<dbReference type="InterPro" id="IPR000209">
    <property type="entry name" value="Peptidase_S8/S53_dom"/>
</dbReference>
<dbReference type="GO" id="GO:0004252">
    <property type="term" value="F:serine-type endopeptidase activity"/>
    <property type="evidence" value="ECO:0007669"/>
    <property type="project" value="InterPro"/>
</dbReference>
<dbReference type="InterPro" id="IPR045051">
    <property type="entry name" value="SBT"/>
</dbReference>
<feature type="non-terminal residue" evidence="10">
    <location>
        <position position="1"/>
    </location>
</feature>
<dbReference type="AlphaFoldDB" id="D8R9W1"/>
<dbReference type="Pfam" id="PF17766">
    <property type="entry name" value="fn3_6"/>
    <property type="match status" value="1"/>
</dbReference>
<evidence type="ECO:0000256" key="7">
    <source>
        <dbReference type="SAM" id="MobiDB-lite"/>
    </source>
</evidence>
<proteinExistence type="inferred from homology"/>
<keyword evidence="2" id="KW-0645">Protease</keyword>
<evidence type="ECO:0000313" key="11">
    <source>
        <dbReference type="Proteomes" id="UP000001514"/>
    </source>
</evidence>
<dbReference type="EMBL" id="GL377574">
    <property type="protein sequence ID" value="EFJ31224.1"/>
    <property type="molecule type" value="Genomic_DNA"/>
</dbReference>
<protein>
    <recommendedName>
        <fullName evidence="12">Peptidase S8/S53 domain-containing protein</fullName>
    </recommendedName>
</protein>
<dbReference type="PROSITE" id="PS00138">
    <property type="entry name" value="SUBTILASE_SER"/>
    <property type="match status" value="1"/>
</dbReference>
<accession>D8R9W1</accession>
<dbReference type="PROSITE" id="PS51892">
    <property type="entry name" value="SUBTILASE"/>
    <property type="match status" value="1"/>
</dbReference>
<feature type="region of interest" description="Disordered" evidence="7">
    <location>
        <begin position="209"/>
        <end position="236"/>
    </location>
</feature>
<dbReference type="PANTHER" id="PTHR10795">
    <property type="entry name" value="PROPROTEIN CONVERTASE SUBTILISIN/KEXIN"/>
    <property type="match status" value="1"/>
</dbReference>
<dbReference type="InterPro" id="IPR023828">
    <property type="entry name" value="Peptidase_S8_Ser-AS"/>
</dbReference>
<evidence type="ECO:0000313" key="10">
    <source>
        <dbReference type="EMBL" id="EFJ31224.1"/>
    </source>
</evidence>
<dbReference type="SUPFAM" id="SSF52743">
    <property type="entry name" value="Subtilisin-like"/>
    <property type="match status" value="1"/>
</dbReference>
<keyword evidence="3" id="KW-0732">Signal</keyword>
<dbReference type="eggNOG" id="ENOG502QSF0">
    <property type="taxonomic scope" value="Eukaryota"/>
</dbReference>
<reference evidence="10 11" key="1">
    <citation type="journal article" date="2011" name="Science">
        <title>The Selaginella genome identifies genetic changes associated with the evolution of vascular plants.</title>
        <authorList>
            <person name="Banks J.A."/>
            <person name="Nishiyama T."/>
            <person name="Hasebe M."/>
            <person name="Bowman J.L."/>
            <person name="Gribskov M."/>
            <person name="dePamphilis C."/>
            <person name="Albert V.A."/>
            <person name="Aono N."/>
            <person name="Aoyama T."/>
            <person name="Ambrose B.A."/>
            <person name="Ashton N.W."/>
            <person name="Axtell M.J."/>
            <person name="Barker E."/>
            <person name="Barker M.S."/>
            <person name="Bennetzen J.L."/>
            <person name="Bonawitz N.D."/>
            <person name="Chapple C."/>
            <person name="Cheng C."/>
            <person name="Correa L.G."/>
            <person name="Dacre M."/>
            <person name="DeBarry J."/>
            <person name="Dreyer I."/>
            <person name="Elias M."/>
            <person name="Engstrom E.M."/>
            <person name="Estelle M."/>
            <person name="Feng L."/>
            <person name="Finet C."/>
            <person name="Floyd S.K."/>
            <person name="Frommer W.B."/>
            <person name="Fujita T."/>
            <person name="Gramzow L."/>
            <person name="Gutensohn M."/>
            <person name="Harholt J."/>
            <person name="Hattori M."/>
            <person name="Heyl A."/>
            <person name="Hirai T."/>
            <person name="Hiwatashi Y."/>
            <person name="Ishikawa M."/>
            <person name="Iwata M."/>
            <person name="Karol K.G."/>
            <person name="Koehler B."/>
            <person name="Kolukisaoglu U."/>
            <person name="Kubo M."/>
            <person name="Kurata T."/>
            <person name="Lalonde S."/>
            <person name="Li K."/>
            <person name="Li Y."/>
            <person name="Litt A."/>
            <person name="Lyons E."/>
            <person name="Manning G."/>
            <person name="Maruyama T."/>
            <person name="Michael T.P."/>
            <person name="Mikami K."/>
            <person name="Miyazaki S."/>
            <person name="Morinaga S."/>
            <person name="Murata T."/>
            <person name="Mueller-Roeber B."/>
            <person name="Nelson D.R."/>
            <person name="Obara M."/>
            <person name="Oguri Y."/>
            <person name="Olmstead R.G."/>
            <person name="Onodera N."/>
            <person name="Petersen B.L."/>
            <person name="Pils B."/>
            <person name="Prigge M."/>
            <person name="Rensing S.A."/>
            <person name="Riano-Pachon D.M."/>
            <person name="Roberts A.W."/>
            <person name="Sato Y."/>
            <person name="Scheller H.V."/>
            <person name="Schulz B."/>
            <person name="Schulz C."/>
            <person name="Shakirov E.V."/>
            <person name="Shibagaki N."/>
            <person name="Shinohara N."/>
            <person name="Shippen D.E."/>
            <person name="Soerensen I."/>
            <person name="Sotooka R."/>
            <person name="Sugimoto N."/>
            <person name="Sugita M."/>
            <person name="Sumikawa N."/>
            <person name="Tanurdzic M."/>
            <person name="Theissen G."/>
            <person name="Ulvskov P."/>
            <person name="Wakazuki S."/>
            <person name="Weng J.K."/>
            <person name="Willats W.W."/>
            <person name="Wipf D."/>
            <person name="Wolf P.G."/>
            <person name="Yang L."/>
            <person name="Zimmer A.D."/>
            <person name="Zhu Q."/>
            <person name="Mitros T."/>
            <person name="Hellsten U."/>
            <person name="Loque D."/>
            <person name="Otillar R."/>
            <person name="Salamov A."/>
            <person name="Schmutz J."/>
            <person name="Shapiro H."/>
            <person name="Lindquist E."/>
            <person name="Lucas S."/>
            <person name="Rokhsar D."/>
            <person name="Grigoriev I.V."/>
        </authorList>
    </citation>
    <scope>NUCLEOTIDE SEQUENCE [LARGE SCALE GENOMIC DNA]</scope>
</reference>
<evidence type="ECO:0000256" key="4">
    <source>
        <dbReference type="ARBA" id="ARBA00022801"/>
    </source>
</evidence>
<evidence type="ECO:0000259" key="8">
    <source>
        <dbReference type="Pfam" id="PF00082"/>
    </source>
</evidence>